<feature type="region of interest" description="Disordered" evidence="1">
    <location>
        <begin position="1"/>
        <end position="27"/>
    </location>
</feature>
<feature type="transmembrane region" description="Helical" evidence="2">
    <location>
        <begin position="248"/>
        <end position="267"/>
    </location>
</feature>
<feature type="transmembrane region" description="Helical" evidence="2">
    <location>
        <begin position="75"/>
        <end position="91"/>
    </location>
</feature>
<sequence>MVDVPGRRCGRNERAGRGTRRPRLMRHDSHGDGVPVVSLMPWPVLTALAAVVTVVAGLVPPIALASVGWAQAPDIGFWSMIALGTRGWLLAHGAGVPIASGTLTIVPLGVTALALLTGSGVAGLAAAQARQEAAIELSQRERRALALRVGGVFAAAYVVCILFASALTDTANQTGRALLGGLLVGLVSGVVGAGRAVDWHPTAWWPEWAKAVPRAVLAALSVMIATGAVVGLVALLRQRHHVMALHEALVPGTAGGIVLLLLQLAWLPNLVLWCGSWALGAGFSMGTGSLVSPAHNLTGMLPAIPVLGAIGPNGPGPRPTLLWLLSGVLAGGIAAAVVVRSRRAARFDETALVGGLAGVLAGLSFWLLALTSNGNLGGARLVGVGARLLPLLVMAPTVMGISGLTTGLALGWIRAVRAPRDASDVVASGEEEALSEPQDDVEPID</sequence>
<organism evidence="3 4">
    <name type="scientific">Luteococcus japonicus</name>
    <dbReference type="NCBI Taxonomy" id="33984"/>
    <lineage>
        <taxon>Bacteria</taxon>
        <taxon>Bacillati</taxon>
        <taxon>Actinomycetota</taxon>
        <taxon>Actinomycetes</taxon>
        <taxon>Propionibacteriales</taxon>
        <taxon>Propionibacteriaceae</taxon>
        <taxon>Luteococcus</taxon>
    </lineage>
</organism>
<dbReference type="Proteomes" id="UP000275749">
    <property type="component" value="Unassembled WGS sequence"/>
</dbReference>
<feature type="transmembrane region" description="Helical" evidence="2">
    <location>
        <begin position="321"/>
        <end position="339"/>
    </location>
</feature>
<evidence type="ECO:0000313" key="3">
    <source>
        <dbReference type="EMBL" id="ROR53811.1"/>
    </source>
</evidence>
<feature type="transmembrane region" description="Helical" evidence="2">
    <location>
        <begin position="145"/>
        <end position="165"/>
    </location>
</feature>
<feature type="transmembrane region" description="Helical" evidence="2">
    <location>
        <begin position="217"/>
        <end position="236"/>
    </location>
</feature>
<proteinExistence type="predicted"/>
<feature type="transmembrane region" description="Helical" evidence="2">
    <location>
        <begin position="389"/>
        <end position="413"/>
    </location>
</feature>
<feature type="transmembrane region" description="Helical" evidence="2">
    <location>
        <begin position="44"/>
        <end position="69"/>
    </location>
</feature>
<accession>A0A3N1ZSF7</accession>
<dbReference type="AlphaFoldDB" id="A0A3N1ZSF7"/>
<gene>
    <name evidence="3" type="ORF">EDD41_0984</name>
</gene>
<reference evidence="3 4" key="1">
    <citation type="submission" date="2018-11" db="EMBL/GenBank/DDBJ databases">
        <title>Sequencing the genomes of 1000 actinobacteria strains.</title>
        <authorList>
            <person name="Klenk H.-P."/>
        </authorList>
    </citation>
    <scope>NUCLEOTIDE SEQUENCE [LARGE SCALE GENOMIC DNA]</scope>
    <source>
        <strain evidence="3 4">DSM 10546</strain>
    </source>
</reference>
<dbReference type="EMBL" id="RKHG01000001">
    <property type="protein sequence ID" value="ROR53811.1"/>
    <property type="molecule type" value="Genomic_DNA"/>
</dbReference>
<evidence type="ECO:0000313" key="4">
    <source>
        <dbReference type="Proteomes" id="UP000275749"/>
    </source>
</evidence>
<keyword evidence="2" id="KW-0812">Transmembrane</keyword>
<feature type="transmembrane region" description="Helical" evidence="2">
    <location>
        <begin position="103"/>
        <end position="125"/>
    </location>
</feature>
<dbReference type="Pfam" id="PF19877">
    <property type="entry name" value="DUF6350"/>
    <property type="match status" value="1"/>
</dbReference>
<feature type="transmembrane region" description="Helical" evidence="2">
    <location>
        <begin position="177"/>
        <end position="197"/>
    </location>
</feature>
<feature type="transmembrane region" description="Helical" evidence="2">
    <location>
        <begin position="351"/>
        <end position="369"/>
    </location>
</feature>
<keyword evidence="2" id="KW-0472">Membrane</keyword>
<dbReference type="InterPro" id="IPR045931">
    <property type="entry name" value="DUF6350"/>
</dbReference>
<comment type="caution">
    <text evidence="3">The sequence shown here is derived from an EMBL/GenBank/DDBJ whole genome shotgun (WGS) entry which is preliminary data.</text>
</comment>
<keyword evidence="2" id="KW-1133">Transmembrane helix</keyword>
<protein>
    <submittedName>
        <fullName evidence="3">Uncharacterized protein</fullName>
    </submittedName>
</protein>
<name>A0A3N1ZSF7_9ACTN</name>
<evidence type="ECO:0000256" key="1">
    <source>
        <dbReference type="SAM" id="MobiDB-lite"/>
    </source>
</evidence>
<evidence type="ECO:0000256" key="2">
    <source>
        <dbReference type="SAM" id="Phobius"/>
    </source>
</evidence>